<dbReference type="Pfam" id="PF24883">
    <property type="entry name" value="NPHP3_N"/>
    <property type="match status" value="1"/>
</dbReference>
<dbReference type="SMART" id="SM00248">
    <property type="entry name" value="ANK"/>
    <property type="match status" value="4"/>
</dbReference>
<evidence type="ECO:0000256" key="3">
    <source>
        <dbReference type="SAM" id="MobiDB-lite"/>
    </source>
</evidence>
<proteinExistence type="predicted"/>
<reference evidence="5" key="1">
    <citation type="journal article" date="2023" name="Mol. Phylogenet. Evol.">
        <title>Genome-scale phylogeny and comparative genomics of the fungal order Sordariales.</title>
        <authorList>
            <person name="Hensen N."/>
            <person name="Bonometti L."/>
            <person name="Westerberg I."/>
            <person name="Brannstrom I.O."/>
            <person name="Guillou S."/>
            <person name="Cros-Aarteil S."/>
            <person name="Calhoun S."/>
            <person name="Haridas S."/>
            <person name="Kuo A."/>
            <person name="Mondo S."/>
            <person name="Pangilinan J."/>
            <person name="Riley R."/>
            <person name="LaButti K."/>
            <person name="Andreopoulos B."/>
            <person name="Lipzen A."/>
            <person name="Chen C."/>
            <person name="Yan M."/>
            <person name="Daum C."/>
            <person name="Ng V."/>
            <person name="Clum A."/>
            <person name="Steindorff A."/>
            <person name="Ohm R.A."/>
            <person name="Martin F."/>
            <person name="Silar P."/>
            <person name="Natvig D.O."/>
            <person name="Lalanne C."/>
            <person name="Gautier V."/>
            <person name="Ament-Velasquez S.L."/>
            <person name="Kruys A."/>
            <person name="Hutchinson M.I."/>
            <person name="Powell A.J."/>
            <person name="Barry K."/>
            <person name="Miller A.N."/>
            <person name="Grigoriev I.V."/>
            <person name="Debuchy R."/>
            <person name="Gladieux P."/>
            <person name="Hiltunen Thoren M."/>
            <person name="Johannesson H."/>
        </authorList>
    </citation>
    <scope>NUCLEOTIDE SEQUENCE</scope>
    <source>
        <strain evidence="5">CBS 315.58</strain>
    </source>
</reference>
<dbReference type="PANTHER" id="PTHR10039:SF16">
    <property type="entry name" value="GPI INOSITOL-DEACYLASE"/>
    <property type="match status" value="1"/>
</dbReference>
<keyword evidence="2" id="KW-0040">ANK repeat</keyword>
<dbReference type="SUPFAM" id="SSF48403">
    <property type="entry name" value="Ankyrin repeat"/>
    <property type="match status" value="1"/>
</dbReference>
<feature type="repeat" description="ANK" evidence="2">
    <location>
        <begin position="846"/>
        <end position="878"/>
    </location>
</feature>
<feature type="domain" description="Nephrocystin 3-like N-terminal" evidence="4">
    <location>
        <begin position="332"/>
        <end position="499"/>
    </location>
</feature>
<reference evidence="5" key="2">
    <citation type="submission" date="2023-05" db="EMBL/GenBank/DDBJ databases">
        <authorList>
            <consortium name="Lawrence Berkeley National Laboratory"/>
            <person name="Steindorff A."/>
            <person name="Hensen N."/>
            <person name="Bonometti L."/>
            <person name="Westerberg I."/>
            <person name="Brannstrom I.O."/>
            <person name="Guillou S."/>
            <person name="Cros-Aarteil S."/>
            <person name="Calhoun S."/>
            <person name="Haridas S."/>
            <person name="Kuo A."/>
            <person name="Mondo S."/>
            <person name="Pangilinan J."/>
            <person name="Riley R."/>
            <person name="Labutti K."/>
            <person name="Andreopoulos B."/>
            <person name="Lipzen A."/>
            <person name="Chen C."/>
            <person name="Yanf M."/>
            <person name="Daum C."/>
            <person name="Ng V."/>
            <person name="Clum A."/>
            <person name="Ohm R."/>
            <person name="Martin F."/>
            <person name="Silar P."/>
            <person name="Natvig D."/>
            <person name="Lalanne C."/>
            <person name="Gautier V."/>
            <person name="Ament-Velasquez S.L."/>
            <person name="Kruys A."/>
            <person name="Hutchinson M.I."/>
            <person name="Powell A.J."/>
            <person name="Barry K."/>
            <person name="Miller A.N."/>
            <person name="Grigoriev I.V."/>
            <person name="Debuchy R."/>
            <person name="Gladieux P."/>
            <person name="Thoren M.H."/>
            <person name="Johannesson H."/>
        </authorList>
    </citation>
    <scope>NUCLEOTIDE SEQUENCE</scope>
    <source>
        <strain evidence="5">CBS 315.58</strain>
    </source>
</reference>
<feature type="region of interest" description="Disordered" evidence="3">
    <location>
        <begin position="36"/>
        <end position="61"/>
    </location>
</feature>
<sequence length="1369" mass="154582">MKNAAIVDTPPRDLWRLARENLDVKTVELLQRPWKNPSSTISTTESSTPARQSSTCNDTSPDVSTSINNVIDYARDRLTEYQRRWGSDAKGTAVGTARRILISMLSVKELIDAGIKFDVSGYGALAWSVLSFGLTLVQNDKVRMELSFDSAEFLADLLARCARTQTYYRDLSFDFPEGETERLENAMVAVYIAILEYSAAVKKAQDASAINRLIKSFQALTGQELTELKQNIVEGEATLSKWQESVDRECVSEVHSGIARIYHSVEDQANKILEEIGTSAKEQEKLRRELWKLADGRILDWLAKTDEDQSLAKHKKLRKEIERSEMKKYQAGKWLLDWEGYTNWKADPQGILWLHGPSGCGKSSLCSTIIKDLSDLCNPLDSNKLLVHWYFQFDKKDTKDIEVPLKSFLRQLGRCGFPGEIRSWLSSASACCPPPDNSTLIDKLVSLIGQLDSDIFMVLDGLDEFPEQSNDSAKRKEILDLISKLAQEAYPNLHLLLISKPEEGIKKHLTGNPGIAQALCEKDVGEGLQEDLEKFINTTMEENPNFSRLNHSTKSAIRKRLNEGQDRIFLWVTSILNGPDLFKLGVQDDLVKQQLSKIPSTMATRYENVLKSLDGDHVPYMRLILMWLLRHQRGGVLLTVEEIADAVELEDSSMVSTICTKTLVRTNTAERTTIEFGHFSAKEYLEGLVNKAGKEEVESKFGFSDEEAHLTILNQCLNTINSFGPGTKRTPLMEYAANHWFKHYLLLKQTGTDEHKNLQNAVADIFQPNSQGFRSWTRGDILDPDEPVHSGFDMQRGSSVQDDQKAGPVYYAVKFGVHDIAIRLIKDKCPLHTANGDKLLLYGEGPHGSPLYIASARGHMQTVTTLLQKGAKANSPEDGKFGSALHAAAFGHIDVVKQLLKLAGGNEASINLSGGIYGTALQLAAAKGNEDMVRLLVSQYEANVTEVVAKSLFGNALQAAWALHSNSEQLVEAMGYPVHDSALVGWQAAYRGIQKFGDRLDQRYEDDILPTSTMAEFRDPETHFSEQQKLLIRVRLSLDLSDDASSLASLHTFLADRFPYKTPLEERLGELNNVLSRLERREVSLARWDFRHKALFRTAVKYVLEVGEPTTPTMLVFSRLSRRDVSEWREDTGHLFERELGRYVVPDRNRVRGMDLDDLVTMELSRQRRQLQDNIVQSIQERVGRPHSLRSAERQERVIRPLSLRSAEPENEDIPPLYLVVDDLLSVLRDVIHYGILCDTAHDALQERGRNTSSDHARQTVDDLTFEVFSAILRLALAIKTRKTLELWKTISMLAAVRQPRMARLAQTYGDLREQFKLDPENQDSRRSRPDKIGQKRDARDRKNNRLGRGVRVSADLWETEDEDDLQTL</sequence>
<evidence type="ECO:0000259" key="4">
    <source>
        <dbReference type="Pfam" id="PF24883"/>
    </source>
</evidence>
<dbReference type="InterPro" id="IPR027417">
    <property type="entry name" value="P-loop_NTPase"/>
</dbReference>
<feature type="compositionally biased region" description="Basic and acidic residues" evidence="3">
    <location>
        <begin position="1317"/>
        <end position="1344"/>
    </location>
</feature>
<keyword evidence="1" id="KW-0677">Repeat</keyword>
<gene>
    <name evidence="5" type="ORF">QBC40DRAFT_229747</name>
</gene>
<dbReference type="Gene3D" id="1.25.40.20">
    <property type="entry name" value="Ankyrin repeat-containing domain"/>
    <property type="match status" value="1"/>
</dbReference>
<organism evidence="5 6">
    <name type="scientific">Triangularia verruculosa</name>
    <dbReference type="NCBI Taxonomy" id="2587418"/>
    <lineage>
        <taxon>Eukaryota</taxon>
        <taxon>Fungi</taxon>
        <taxon>Dikarya</taxon>
        <taxon>Ascomycota</taxon>
        <taxon>Pezizomycotina</taxon>
        <taxon>Sordariomycetes</taxon>
        <taxon>Sordariomycetidae</taxon>
        <taxon>Sordariales</taxon>
        <taxon>Podosporaceae</taxon>
        <taxon>Triangularia</taxon>
    </lineage>
</organism>
<dbReference type="PROSITE" id="PS50297">
    <property type="entry name" value="ANK_REP_REGION"/>
    <property type="match status" value="1"/>
</dbReference>
<dbReference type="PROSITE" id="PS50088">
    <property type="entry name" value="ANK_REPEAT"/>
    <property type="match status" value="1"/>
</dbReference>
<evidence type="ECO:0000313" key="5">
    <source>
        <dbReference type="EMBL" id="KAK4198529.1"/>
    </source>
</evidence>
<protein>
    <recommendedName>
        <fullName evidence="4">Nephrocystin 3-like N-terminal domain-containing protein</fullName>
    </recommendedName>
</protein>
<dbReference type="Pfam" id="PF12796">
    <property type="entry name" value="Ank_2"/>
    <property type="match status" value="1"/>
</dbReference>
<dbReference type="PANTHER" id="PTHR10039">
    <property type="entry name" value="AMELOGENIN"/>
    <property type="match status" value="1"/>
</dbReference>
<dbReference type="Proteomes" id="UP001303160">
    <property type="component" value="Unassembled WGS sequence"/>
</dbReference>
<dbReference type="Gene3D" id="3.40.50.300">
    <property type="entry name" value="P-loop containing nucleotide triphosphate hydrolases"/>
    <property type="match status" value="1"/>
</dbReference>
<name>A0AAN6XDH0_9PEZI</name>
<dbReference type="InterPro" id="IPR036770">
    <property type="entry name" value="Ankyrin_rpt-contain_sf"/>
</dbReference>
<dbReference type="EMBL" id="MU863944">
    <property type="protein sequence ID" value="KAK4198529.1"/>
    <property type="molecule type" value="Genomic_DNA"/>
</dbReference>
<dbReference type="InterPro" id="IPR002110">
    <property type="entry name" value="Ankyrin_rpt"/>
</dbReference>
<feature type="compositionally biased region" description="Polar residues" evidence="3">
    <location>
        <begin position="49"/>
        <end position="61"/>
    </location>
</feature>
<dbReference type="InterPro" id="IPR056884">
    <property type="entry name" value="NPHP3-like_N"/>
</dbReference>
<dbReference type="SUPFAM" id="SSF52540">
    <property type="entry name" value="P-loop containing nucleoside triphosphate hydrolases"/>
    <property type="match status" value="1"/>
</dbReference>
<comment type="caution">
    <text evidence="5">The sequence shown here is derived from an EMBL/GenBank/DDBJ whole genome shotgun (WGS) entry which is preliminary data.</text>
</comment>
<feature type="compositionally biased region" description="Low complexity" evidence="3">
    <location>
        <begin position="38"/>
        <end position="48"/>
    </location>
</feature>
<keyword evidence="6" id="KW-1185">Reference proteome</keyword>
<feature type="region of interest" description="Disordered" evidence="3">
    <location>
        <begin position="1317"/>
        <end position="1346"/>
    </location>
</feature>
<evidence type="ECO:0000256" key="1">
    <source>
        <dbReference type="ARBA" id="ARBA00022737"/>
    </source>
</evidence>
<evidence type="ECO:0000256" key="2">
    <source>
        <dbReference type="PROSITE-ProRule" id="PRU00023"/>
    </source>
</evidence>
<evidence type="ECO:0000313" key="6">
    <source>
        <dbReference type="Proteomes" id="UP001303160"/>
    </source>
</evidence>
<accession>A0AAN6XDH0</accession>